<keyword evidence="4" id="KW-0175">Coiled coil</keyword>
<dbReference type="InterPro" id="IPR020472">
    <property type="entry name" value="WD40_PAC1"/>
</dbReference>
<feature type="region of interest" description="Disordered" evidence="5">
    <location>
        <begin position="429"/>
        <end position="469"/>
    </location>
</feature>
<organism evidence="6 7">
    <name type="scientific">Papiliotrema laurentii</name>
    <name type="common">Cryptococcus laurentii</name>
    <dbReference type="NCBI Taxonomy" id="5418"/>
    <lineage>
        <taxon>Eukaryota</taxon>
        <taxon>Fungi</taxon>
        <taxon>Dikarya</taxon>
        <taxon>Basidiomycota</taxon>
        <taxon>Agaricomycotina</taxon>
        <taxon>Tremellomycetes</taxon>
        <taxon>Tremellales</taxon>
        <taxon>Rhynchogastremaceae</taxon>
        <taxon>Papiliotrema</taxon>
    </lineage>
</organism>
<protein>
    <submittedName>
        <fullName evidence="6">WD40-repeat-containing domain protein</fullName>
    </submittedName>
</protein>
<keyword evidence="2" id="KW-0677">Repeat</keyword>
<dbReference type="PRINTS" id="PR00320">
    <property type="entry name" value="GPROTEINBRPT"/>
</dbReference>
<evidence type="ECO:0000256" key="1">
    <source>
        <dbReference type="ARBA" id="ARBA00022574"/>
    </source>
</evidence>
<name>A0AAD9FTU2_PAPLA</name>
<dbReference type="InterPro" id="IPR036322">
    <property type="entry name" value="WD40_repeat_dom_sf"/>
</dbReference>
<feature type="repeat" description="WD" evidence="3">
    <location>
        <begin position="723"/>
        <end position="754"/>
    </location>
</feature>
<accession>A0AAD9FTU2</accession>
<feature type="repeat" description="WD" evidence="3">
    <location>
        <begin position="643"/>
        <end position="682"/>
    </location>
</feature>
<feature type="repeat" description="WD" evidence="3">
    <location>
        <begin position="620"/>
        <end position="642"/>
    </location>
</feature>
<comment type="caution">
    <text evidence="6">The sequence shown here is derived from an EMBL/GenBank/DDBJ whole genome shotgun (WGS) entry which is preliminary data.</text>
</comment>
<dbReference type="SUPFAM" id="SSF50978">
    <property type="entry name" value="WD40 repeat-like"/>
    <property type="match status" value="1"/>
</dbReference>
<keyword evidence="1 3" id="KW-0853">WD repeat</keyword>
<dbReference type="InterPro" id="IPR015943">
    <property type="entry name" value="WD40/YVTN_repeat-like_dom_sf"/>
</dbReference>
<dbReference type="Pfam" id="PF00400">
    <property type="entry name" value="WD40"/>
    <property type="match status" value="4"/>
</dbReference>
<dbReference type="CDD" id="cd00200">
    <property type="entry name" value="WD40"/>
    <property type="match status" value="1"/>
</dbReference>
<feature type="compositionally biased region" description="Basic and acidic residues" evidence="5">
    <location>
        <begin position="429"/>
        <end position="443"/>
    </location>
</feature>
<evidence type="ECO:0000256" key="4">
    <source>
        <dbReference type="SAM" id="Coils"/>
    </source>
</evidence>
<gene>
    <name evidence="6" type="ORF">DB88DRAFT_481059</name>
</gene>
<dbReference type="InterPro" id="IPR001680">
    <property type="entry name" value="WD40_rpt"/>
</dbReference>
<evidence type="ECO:0000256" key="3">
    <source>
        <dbReference type="PROSITE-ProRule" id="PRU00221"/>
    </source>
</evidence>
<dbReference type="PROSITE" id="PS50294">
    <property type="entry name" value="WD_REPEATS_REGION"/>
    <property type="match status" value="5"/>
</dbReference>
<feature type="repeat" description="WD" evidence="3">
    <location>
        <begin position="385"/>
        <end position="417"/>
    </location>
</feature>
<dbReference type="PROSITE" id="PS50082">
    <property type="entry name" value="WD_REPEATS_2"/>
    <property type="match status" value="6"/>
</dbReference>
<feature type="region of interest" description="Disordered" evidence="5">
    <location>
        <begin position="1"/>
        <end position="21"/>
    </location>
</feature>
<evidence type="ECO:0000313" key="7">
    <source>
        <dbReference type="Proteomes" id="UP001182556"/>
    </source>
</evidence>
<dbReference type="AlphaFoldDB" id="A0AAD9FTU2"/>
<dbReference type="Proteomes" id="UP001182556">
    <property type="component" value="Unassembled WGS sequence"/>
</dbReference>
<dbReference type="Gene3D" id="2.130.10.10">
    <property type="entry name" value="YVTN repeat-like/Quinoprotein amine dehydrogenase"/>
    <property type="match status" value="3"/>
</dbReference>
<evidence type="ECO:0000313" key="6">
    <source>
        <dbReference type="EMBL" id="KAK1926206.1"/>
    </source>
</evidence>
<dbReference type="GO" id="GO:0005634">
    <property type="term" value="C:nucleus"/>
    <property type="evidence" value="ECO:0007669"/>
    <property type="project" value="TreeGrafter"/>
</dbReference>
<dbReference type="EMBL" id="JAODAN010000002">
    <property type="protein sequence ID" value="KAK1926206.1"/>
    <property type="molecule type" value="Genomic_DNA"/>
</dbReference>
<sequence>MPPPPHGGDHDKPLRAALDPISTPAFPSLQGSLSIAKEVLMGFQSSDYRRSESVRILSDLAPNLMQPKFLNPSAGPSRTPFPASRPAPLLRFPTALPAGISGLPSRSTANSLAIQEAVEKLMGMSLDPVPEAEQAPSLIRGFKATVPSSEIPKQRRRMIRGGLVDADLGYEKIGLKKLGDRARGLLTEGDGEDQGGLNVNRKSRRKRRERSDARKREGKLHLEDLVKQADEIALDKDNLNVRASLIHSEIYEVSAKIDVLEDIRRRLEASLLRIQEEQLELDDELEGVQELMTSPSVTSAAGTKALPSSAIDTSHRSSRRRKGPAFLPSEHDELPSGVAFMTMEGHTAPLTALDFTEPYGMLVTAGQDDVVKVWDLCDGEEIGQLRGHTGMVKALQVEDTLCLTGGADGNVRLWDLRIVEDYEDRRQRLNDRETQRDPLDRIADQNASSANGEEEEWEEGPSGFTDNSMFSTASQVEEGGPCVRVLEGHSKSVSALCYEDGTLVTGSSDKTLRQWDVSTGQCVLVMDILWAIANPPAPPPTKPRAPRLAHRSSTSFGQMTYEDILPSSDSVSTLSNMSGAALLSAATGQNFSIPTPPFADGSWDMYQDFVGGLQFWGYALASGSGDGGVRMWDMRTGQAHRTLTGHTAPVTCLQFDENNIVTGGLDKTIRIWDIRTGSVVETHRYEFPVTALQFDSRKVVACTGENGVEVYNRTTHAHSRLVVNGHLRPAERMRYVDKYLVTGGRDGAAKVWAM</sequence>
<evidence type="ECO:0000256" key="2">
    <source>
        <dbReference type="ARBA" id="ARBA00022737"/>
    </source>
</evidence>
<dbReference type="InterPro" id="IPR019775">
    <property type="entry name" value="WD40_repeat_CS"/>
</dbReference>
<dbReference type="Gene3D" id="6.10.280.220">
    <property type="match status" value="1"/>
</dbReference>
<proteinExistence type="predicted"/>
<feature type="coiled-coil region" evidence="4">
    <location>
        <begin position="222"/>
        <end position="284"/>
    </location>
</feature>
<dbReference type="PANTHER" id="PTHR22847">
    <property type="entry name" value="WD40 REPEAT PROTEIN"/>
    <property type="match status" value="1"/>
</dbReference>
<feature type="repeat" description="WD" evidence="3">
    <location>
        <begin position="343"/>
        <end position="384"/>
    </location>
</feature>
<dbReference type="PANTHER" id="PTHR22847:SF637">
    <property type="entry name" value="WD REPEAT DOMAIN 5B"/>
    <property type="match status" value="1"/>
</dbReference>
<keyword evidence="7" id="KW-1185">Reference proteome</keyword>
<feature type="repeat" description="WD" evidence="3">
    <location>
        <begin position="486"/>
        <end position="525"/>
    </location>
</feature>
<feature type="region of interest" description="Disordered" evidence="5">
    <location>
        <begin position="295"/>
        <end position="328"/>
    </location>
</feature>
<evidence type="ECO:0000256" key="5">
    <source>
        <dbReference type="SAM" id="MobiDB-lite"/>
    </source>
</evidence>
<dbReference type="PROSITE" id="PS00678">
    <property type="entry name" value="WD_REPEATS_1"/>
    <property type="match status" value="4"/>
</dbReference>
<dbReference type="GO" id="GO:1990234">
    <property type="term" value="C:transferase complex"/>
    <property type="evidence" value="ECO:0007669"/>
    <property type="project" value="UniProtKB-ARBA"/>
</dbReference>
<reference evidence="6" key="1">
    <citation type="submission" date="2023-02" db="EMBL/GenBank/DDBJ databases">
        <title>Identification and recombinant expression of a fungal hydrolase from Papiliotrema laurentii that hydrolyzes apple cutin and clears colloidal polyester polyurethane.</title>
        <authorList>
            <consortium name="DOE Joint Genome Institute"/>
            <person name="Roman V.A."/>
            <person name="Bojanowski C."/>
            <person name="Crable B.R."/>
            <person name="Wagner D.N."/>
            <person name="Hung C.S."/>
            <person name="Nadeau L.J."/>
            <person name="Schratz L."/>
            <person name="Haridas S."/>
            <person name="Pangilinan J."/>
            <person name="Lipzen A."/>
            <person name="Na H."/>
            <person name="Yan M."/>
            <person name="Ng V."/>
            <person name="Grigoriev I.V."/>
            <person name="Spatafora J.W."/>
            <person name="Barlow D."/>
            <person name="Biffinger J."/>
            <person name="Kelley-Loughnane N."/>
            <person name="Varaljay V.A."/>
            <person name="Crookes-Goodson W.J."/>
        </authorList>
    </citation>
    <scope>NUCLEOTIDE SEQUENCE</scope>
    <source>
        <strain evidence="6">5307AH</strain>
    </source>
</reference>
<dbReference type="SMART" id="SM00320">
    <property type="entry name" value="WD40"/>
    <property type="match status" value="7"/>
</dbReference>
<feature type="region of interest" description="Disordered" evidence="5">
    <location>
        <begin position="185"/>
        <end position="216"/>
    </location>
</feature>